<dbReference type="VEuPathDB" id="FungiDB:NECHADRAFT_81592"/>
<evidence type="ECO:0000256" key="1">
    <source>
        <dbReference type="SAM" id="MobiDB-lite"/>
    </source>
</evidence>
<keyword evidence="3" id="KW-1185">Reference proteome</keyword>
<accession>C7Z985</accession>
<dbReference type="HOGENOM" id="CLU_357902_0_0_1"/>
<gene>
    <name evidence="2" type="ORF">NECHADRAFT_81592</name>
</gene>
<dbReference type="OMA" id="MEVRTIS"/>
<proteinExistence type="predicted"/>
<name>C7Z985_FUSV7</name>
<dbReference type="InParanoid" id="C7Z985"/>
<dbReference type="KEGG" id="nhe:NECHADRAFT_81592"/>
<reference evidence="2 3" key="1">
    <citation type="journal article" date="2009" name="PLoS Genet.">
        <title>The genome of Nectria haematococca: contribution of supernumerary chromosomes to gene expansion.</title>
        <authorList>
            <person name="Coleman J.J."/>
            <person name="Rounsley S.D."/>
            <person name="Rodriguez-Carres M."/>
            <person name="Kuo A."/>
            <person name="Wasmann C.C."/>
            <person name="Grimwood J."/>
            <person name="Schmutz J."/>
            <person name="Taga M."/>
            <person name="White G.J."/>
            <person name="Zhou S."/>
            <person name="Schwartz D.C."/>
            <person name="Freitag M."/>
            <person name="Ma L.J."/>
            <person name="Danchin E.G."/>
            <person name="Henrissat B."/>
            <person name="Coutinho P.M."/>
            <person name="Nelson D.R."/>
            <person name="Straney D."/>
            <person name="Napoli C.A."/>
            <person name="Barker B.M."/>
            <person name="Gribskov M."/>
            <person name="Rep M."/>
            <person name="Kroken S."/>
            <person name="Molnar I."/>
            <person name="Rensing C."/>
            <person name="Kennell J.C."/>
            <person name="Zamora J."/>
            <person name="Farman M.L."/>
            <person name="Selker E.U."/>
            <person name="Salamov A."/>
            <person name="Shapiro H."/>
            <person name="Pangilinan J."/>
            <person name="Lindquist E."/>
            <person name="Lamers C."/>
            <person name="Grigoriev I.V."/>
            <person name="Geiser D.M."/>
            <person name="Covert S.F."/>
            <person name="Temporini E."/>
            <person name="Vanetten H.D."/>
        </authorList>
    </citation>
    <scope>NUCLEOTIDE SEQUENCE [LARGE SCALE GENOMIC DNA]</scope>
    <source>
        <strain evidence="3">ATCC MYA-4622 / CBS 123669 / FGSC 9596 / NRRL 45880 / 77-13-4</strain>
    </source>
</reference>
<dbReference type="RefSeq" id="XP_003044725.1">
    <property type="nucleotide sequence ID" value="XM_003044679.1"/>
</dbReference>
<dbReference type="Proteomes" id="UP000005206">
    <property type="component" value="Chromosome 6"/>
</dbReference>
<dbReference type="EMBL" id="GG698912">
    <property type="protein sequence ID" value="EEU39012.1"/>
    <property type="molecule type" value="Genomic_DNA"/>
</dbReference>
<dbReference type="OrthoDB" id="2571985at2759"/>
<dbReference type="eggNOG" id="ENOG502SGW6">
    <property type="taxonomic scope" value="Eukaryota"/>
</dbReference>
<feature type="compositionally biased region" description="Basic and acidic residues" evidence="1">
    <location>
        <begin position="55"/>
        <end position="66"/>
    </location>
</feature>
<evidence type="ECO:0000313" key="2">
    <source>
        <dbReference type="EMBL" id="EEU39012.1"/>
    </source>
</evidence>
<dbReference type="InterPro" id="IPR036047">
    <property type="entry name" value="F-box-like_dom_sf"/>
</dbReference>
<dbReference type="GeneID" id="9673227"/>
<dbReference type="SUPFAM" id="SSF81383">
    <property type="entry name" value="F-box domain"/>
    <property type="match status" value="1"/>
</dbReference>
<evidence type="ECO:0000313" key="3">
    <source>
        <dbReference type="Proteomes" id="UP000005206"/>
    </source>
</evidence>
<protein>
    <submittedName>
        <fullName evidence="2">Uncharacterized protein</fullName>
    </submittedName>
</protein>
<sequence length="756" mass="85846">MSEYPCYCAICGAVLNDDVAIGSFAPRDLVIRRNHVRRIREGLPLTDDSTNGNGSRDRPEEWHRDDEDQSLDPGLVSEDSLSWLTELECVGYNPDATGDPDGSGEDRCFIAEAEPYEHSVSLVSRYMSQAKSQPLVSTDSRSSSCYHPQDSTMTAVFPFHSDCFDVLKMAHWSAAVDPDLLYDTMVGLYGGRLERLDINYGPITWAPGGPTDWVPVPGEEFFVTSPRFADDFYDLLLDKLAMGRFRYRHYHGKALPRGHSPDNDPFSMLSNELIREIALVVPYEDLLSLRAVSRPFYNDTQSNHFWKWRIAIDMPWLWDLETCLKTWTTPIDYRKLYGWLEVVTMPKFGVEAPFLAIANRRRIWQCCRQISNYAKYLSELQYASEPDTEMVAQTQRPILFKVAPTQASRQDDISRTFWLHSGGELQTSRFGAFIFETFWNDDGLLIGIGVTLRDSQRVFGTRSGNVETTQLMPGDWITEMKLFFGQDGLAEGNPNAGIKKIELRLRSEFDVWLGNPLVYDGDCRTLFVSEGKCLVGVEGQIRSKCPPLPREIPHPLAQRILWTYDAPRIWKLPQTKFTPIFPLQLDEGLLEESSTPYEILAWAEHQFELRKLSRVTAYTPQNPANAAGKLILGLRAEFVEGYNERDRYVGGYGRDWPEDAETTRFDLYGPNGESIAEIGIPKDGSLNGIMLKSDCWRWVILGEGTPWEENWTMFQVPDEEFVNGLAATFETDPVTGAKGPISSIIMLHTPRKEVCG</sequence>
<feature type="region of interest" description="Disordered" evidence="1">
    <location>
        <begin position="42"/>
        <end position="75"/>
    </location>
</feature>
<dbReference type="AlphaFoldDB" id="C7Z985"/>
<organism evidence="2 3">
    <name type="scientific">Fusarium vanettenii (strain ATCC MYA-4622 / CBS 123669 / FGSC 9596 / NRRL 45880 / 77-13-4)</name>
    <name type="common">Fusarium solani subsp. pisi</name>
    <dbReference type="NCBI Taxonomy" id="660122"/>
    <lineage>
        <taxon>Eukaryota</taxon>
        <taxon>Fungi</taxon>
        <taxon>Dikarya</taxon>
        <taxon>Ascomycota</taxon>
        <taxon>Pezizomycotina</taxon>
        <taxon>Sordariomycetes</taxon>
        <taxon>Hypocreomycetidae</taxon>
        <taxon>Hypocreales</taxon>
        <taxon>Nectriaceae</taxon>
        <taxon>Fusarium</taxon>
        <taxon>Fusarium solani species complex</taxon>
        <taxon>Fusarium vanettenii</taxon>
    </lineage>
</organism>